<feature type="transmembrane region" description="Helical" evidence="1">
    <location>
        <begin position="5"/>
        <end position="25"/>
    </location>
</feature>
<keyword evidence="1" id="KW-1133">Transmembrane helix</keyword>
<feature type="transmembrane region" description="Helical" evidence="1">
    <location>
        <begin position="37"/>
        <end position="54"/>
    </location>
</feature>
<proteinExistence type="predicted"/>
<dbReference type="EMBL" id="AMFJ01000921">
    <property type="protein sequence ID" value="EKE26157.1"/>
    <property type="molecule type" value="Genomic_DNA"/>
</dbReference>
<name>K2FWC4_9BACT</name>
<reference evidence="2" key="1">
    <citation type="journal article" date="2012" name="Science">
        <title>Fermentation, hydrogen, and sulfur metabolism in multiple uncultivated bacterial phyla.</title>
        <authorList>
            <person name="Wrighton K.C."/>
            <person name="Thomas B.C."/>
            <person name="Sharon I."/>
            <person name="Miller C.S."/>
            <person name="Castelle C.J."/>
            <person name="VerBerkmoes N.C."/>
            <person name="Wilkins M.J."/>
            <person name="Hettich R.L."/>
            <person name="Lipton M.S."/>
            <person name="Williams K.H."/>
            <person name="Long P.E."/>
            <person name="Banfield J.F."/>
        </authorList>
    </citation>
    <scope>NUCLEOTIDE SEQUENCE [LARGE SCALE GENOMIC DNA]</scope>
</reference>
<protein>
    <submittedName>
        <fullName evidence="2">Uncharacterized protein</fullName>
    </submittedName>
</protein>
<organism evidence="2">
    <name type="scientific">uncultured bacterium</name>
    <name type="common">gcode 4</name>
    <dbReference type="NCBI Taxonomy" id="1234023"/>
    <lineage>
        <taxon>Bacteria</taxon>
        <taxon>environmental samples</taxon>
    </lineage>
</organism>
<comment type="caution">
    <text evidence="2">The sequence shown here is derived from an EMBL/GenBank/DDBJ whole genome shotgun (WGS) entry which is preliminary data.</text>
</comment>
<sequence>MTKKILTWIISLIWIYSIIFLAQLWGKVFTSETFVKLTITFWVIIFFLSIWFMFAKANKEDENNEKWNYIG</sequence>
<keyword evidence="1" id="KW-0812">Transmembrane</keyword>
<dbReference type="AlphaFoldDB" id="K2FWC4"/>
<evidence type="ECO:0000256" key="1">
    <source>
        <dbReference type="SAM" id="Phobius"/>
    </source>
</evidence>
<evidence type="ECO:0000313" key="2">
    <source>
        <dbReference type="EMBL" id="EKE26157.1"/>
    </source>
</evidence>
<accession>K2FWC4</accession>
<gene>
    <name evidence="2" type="ORF">ACD_4C00405G0004</name>
</gene>
<keyword evidence="1" id="KW-0472">Membrane</keyword>